<keyword evidence="3" id="KW-1185">Reference proteome</keyword>
<accession>A0A9P6CDX4</accession>
<reference evidence="2" key="1">
    <citation type="submission" date="2020-11" db="EMBL/GenBank/DDBJ databases">
        <authorList>
            <consortium name="DOE Joint Genome Institute"/>
            <person name="Ahrendt S."/>
            <person name="Riley R."/>
            <person name="Andreopoulos W."/>
            <person name="Labutti K."/>
            <person name="Pangilinan J."/>
            <person name="Ruiz-Duenas F.J."/>
            <person name="Barrasa J.M."/>
            <person name="Sanchez-Garcia M."/>
            <person name="Camarero S."/>
            <person name="Miyauchi S."/>
            <person name="Serrano A."/>
            <person name="Linde D."/>
            <person name="Babiker R."/>
            <person name="Drula E."/>
            <person name="Ayuso-Fernandez I."/>
            <person name="Pacheco R."/>
            <person name="Padilla G."/>
            <person name="Ferreira P."/>
            <person name="Barriuso J."/>
            <person name="Kellner H."/>
            <person name="Castanera R."/>
            <person name="Alfaro M."/>
            <person name="Ramirez L."/>
            <person name="Pisabarro A.G."/>
            <person name="Kuo A."/>
            <person name="Tritt A."/>
            <person name="Lipzen A."/>
            <person name="He G."/>
            <person name="Yan M."/>
            <person name="Ng V."/>
            <person name="Cullen D."/>
            <person name="Martin F."/>
            <person name="Rosso M.-N."/>
            <person name="Henrissat B."/>
            <person name="Hibbett D."/>
            <person name="Martinez A.T."/>
            <person name="Grigoriev I.V."/>
        </authorList>
    </citation>
    <scope>NUCLEOTIDE SEQUENCE</scope>
    <source>
        <strain evidence="2">CBS 247.69</strain>
    </source>
</reference>
<keyword evidence="1" id="KW-0472">Membrane</keyword>
<dbReference type="AlphaFoldDB" id="A0A9P6CDX4"/>
<feature type="transmembrane region" description="Helical" evidence="1">
    <location>
        <begin position="56"/>
        <end position="77"/>
    </location>
</feature>
<sequence length="124" mass="13909">MTSIDSALLTRIGQRFMLAMVQVSAFTLVYGVFLLLFGQAVSVYLKRTQRSRAHSLMFLTSSITFILATIMEVTLLAEFGILIDSDLIGHQDLPLKERLPFTSNRLLKPGELTSWLNYILASPL</sequence>
<proteinExistence type="predicted"/>
<dbReference type="OrthoDB" id="2744793at2759"/>
<protein>
    <submittedName>
        <fullName evidence="2">Uncharacterized protein</fullName>
    </submittedName>
</protein>
<evidence type="ECO:0000313" key="3">
    <source>
        <dbReference type="Proteomes" id="UP000807353"/>
    </source>
</evidence>
<evidence type="ECO:0000256" key="1">
    <source>
        <dbReference type="SAM" id="Phobius"/>
    </source>
</evidence>
<dbReference type="EMBL" id="MU150274">
    <property type="protein sequence ID" value="KAF9462217.1"/>
    <property type="molecule type" value="Genomic_DNA"/>
</dbReference>
<keyword evidence="1" id="KW-0812">Transmembrane</keyword>
<evidence type="ECO:0000313" key="2">
    <source>
        <dbReference type="EMBL" id="KAF9462217.1"/>
    </source>
</evidence>
<dbReference type="Proteomes" id="UP000807353">
    <property type="component" value="Unassembled WGS sequence"/>
</dbReference>
<comment type="caution">
    <text evidence="2">The sequence shown here is derived from an EMBL/GenBank/DDBJ whole genome shotgun (WGS) entry which is preliminary data.</text>
</comment>
<keyword evidence="1" id="KW-1133">Transmembrane helix</keyword>
<gene>
    <name evidence="2" type="ORF">BDZ94DRAFT_1309862</name>
</gene>
<organism evidence="2 3">
    <name type="scientific">Collybia nuda</name>
    <dbReference type="NCBI Taxonomy" id="64659"/>
    <lineage>
        <taxon>Eukaryota</taxon>
        <taxon>Fungi</taxon>
        <taxon>Dikarya</taxon>
        <taxon>Basidiomycota</taxon>
        <taxon>Agaricomycotina</taxon>
        <taxon>Agaricomycetes</taxon>
        <taxon>Agaricomycetidae</taxon>
        <taxon>Agaricales</taxon>
        <taxon>Tricholomatineae</taxon>
        <taxon>Clitocybaceae</taxon>
        <taxon>Collybia</taxon>
    </lineage>
</organism>
<feature type="transmembrane region" description="Helical" evidence="1">
    <location>
        <begin position="20"/>
        <end position="44"/>
    </location>
</feature>
<name>A0A9P6CDX4_9AGAR</name>